<dbReference type="CDD" id="cd05797">
    <property type="entry name" value="Ribosomal_L10"/>
    <property type="match status" value="1"/>
</dbReference>
<dbReference type="PROSITE" id="PS01109">
    <property type="entry name" value="RIBOSOMAL_L10"/>
    <property type="match status" value="1"/>
</dbReference>
<evidence type="ECO:0000256" key="6">
    <source>
        <dbReference type="HAMAP-Rule" id="MF_00362"/>
    </source>
</evidence>
<comment type="subunit">
    <text evidence="6">Part of the ribosomal stalk of the 50S ribosomal subunit. The N-terminus interacts with L11 and the large rRNA to form the base of the stalk. The C-terminus forms an elongated spine to which L12 dimers bind in a sequential fashion forming a multimeric L10(L12)X complex.</text>
</comment>
<dbReference type="Proteomes" id="UP000038622">
    <property type="component" value="Unassembled WGS sequence"/>
</dbReference>
<evidence type="ECO:0000313" key="8">
    <source>
        <dbReference type="EMBL" id="CRF43389.1"/>
    </source>
</evidence>
<dbReference type="InterPro" id="IPR043141">
    <property type="entry name" value="Ribosomal_uL10-like_sf"/>
</dbReference>
<comment type="similarity">
    <text evidence="2 6">Belongs to the universal ribosomal protein uL10 family.</text>
</comment>
<dbReference type="EMBL" id="CDMN01000021">
    <property type="protein sequence ID" value="CRF43942.1"/>
    <property type="molecule type" value="Genomic_DNA"/>
</dbReference>
<reference evidence="8" key="1">
    <citation type="submission" date="2014-12" db="EMBL/GenBank/DDBJ databases">
        <title>Whole genome sequences of four Staphylococcus schleiferi canine isolates.</title>
        <authorList>
            <person name="Misic A.M."/>
            <person name="Cain C."/>
            <person name="Morris D.O."/>
            <person name="Rankin S."/>
            <person name="Beiting D."/>
        </authorList>
    </citation>
    <scope>NUCLEOTIDE SEQUENCE</scope>
    <source>
        <strain evidence="7">ASB11</strain>
        <strain evidence="8">ASB13</strain>
        <strain evidence="10">ASB7</strain>
        <strain evidence="9">ASB9</strain>
    </source>
</reference>
<dbReference type="EMBL" id="CDML01000006">
    <property type="protein sequence ID" value="CRF40417.1"/>
    <property type="molecule type" value="Genomic_DNA"/>
</dbReference>
<keyword evidence="6" id="KW-0694">RNA-binding</keyword>
<dbReference type="Proteomes" id="UP000045175">
    <property type="component" value="Unassembled WGS sequence"/>
</dbReference>
<gene>
    <name evidence="6" type="primary">rplJ</name>
    <name evidence="7" type="ORF">HAL011_01740</name>
    <name evidence="8" type="ORF">HAL013_16260</name>
    <name evidence="10" type="ORF">HAL07_10350</name>
    <name evidence="9" type="ORF">HAL09_05060</name>
</gene>
<dbReference type="HAMAP" id="MF_00362">
    <property type="entry name" value="Ribosomal_uL10"/>
    <property type="match status" value="1"/>
</dbReference>
<dbReference type="Proteomes" id="UP000043437">
    <property type="component" value="Unassembled WGS sequence"/>
</dbReference>
<evidence type="ECO:0000256" key="3">
    <source>
        <dbReference type="ARBA" id="ARBA00022980"/>
    </source>
</evidence>
<dbReference type="InterPro" id="IPR001790">
    <property type="entry name" value="Ribosomal_uL10"/>
</dbReference>
<evidence type="ECO:0000313" key="12">
    <source>
        <dbReference type="Proteomes" id="UP000041394"/>
    </source>
</evidence>
<organism evidence="8 14">
    <name type="scientific">Helicobacter ailurogastricus</name>
    <dbReference type="NCBI Taxonomy" id="1578720"/>
    <lineage>
        <taxon>Bacteria</taxon>
        <taxon>Pseudomonadati</taxon>
        <taxon>Campylobacterota</taxon>
        <taxon>Epsilonproteobacteria</taxon>
        <taxon>Campylobacterales</taxon>
        <taxon>Helicobacteraceae</taxon>
        <taxon>Helicobacter</taxon>
    </lineage>
</organism>
<evidence type="ECO:0000256" key="1">
    <source>
        <dbReference type="ARBA" id="ARBA00002633"/>
    </source>
</evidence>
<dbReference type="AlphaFoldDB" id="A0A0K2XFA3"/>
<dbReference type="OrthoDB" id="3186107at2"/>
<evidence type="ECO:0000313" key="11">
    <source>
        <dbReference type="Proteomes" id="UP000038622"/>
    </source>
</evidence>
<keyword evidence="11" id="KW-1185">Reference proteome</keyword>
<dbReference type="Gene3D" id="3.30.70.1730">
    <property type="match status" value="1"/>
</dbReference>
<dbReference type="Proteomes" id="UP000041394">
    <property type="component" value="Unassembled WGS sequence"/>
</dbReference>
<evidence type="ECO:0000313" key="7">
    <source>
        <dbReference type="EMBL" id="CRF40417.1"/>
    </source>
</evidence>
<keyword evidence="3 6" id="KW-0689">Ribosomal protein</keyword>
<dbReference type="InterPro" id="IPR022973">
    <property type="entry name" value="Ribosomal_uL10_bac"/>
</dbReference>
<sequence>MHKEQKQELVSKLTDAFAQMQALVVCDYKGLQVQHLEKLRNLARPQGVSVQVIKNTLASLALKGANLPTLELKETNVFIWGADQIALSKLVMGFAKEHKERFIVKMGLFEKQAVGTAHIEAISKLPSREELIGMLLSVWTAPARYFVTGLDNLRKAKEQE</sequence>
<reference evidence="11" key="2">
    <citation type="submission" date="2014-12" db="EMBL/GenBank/DDBJ databases">
        <authorList>
            <person name="Smet A."/>
        </authorList>
    </citation>
    <scope>NUCLEOTIDE SEQUENCE [LARGE SCALE GENOMIC DNA]</scope>
</reference>
<dbReference type="InterPro" id="IPR002363">
    <property type="entry name" value="Ribosomal_uL10_CS_bac"/>
</dbReference>
<evidence type="ECO:0000313" key="13">
    <source>
        <dbReference type="Proteomes" id="UP000043437"/>
    </source>
</evidence>
<dbReference type="GeneID" id="82131993"/>
<dbReference type="SUPFAM" id="SSF160369">
    <property type="entry name" value="Ribosomal protein L10-like"/>
    <property type="match status" value="1"/>
</dbReference>
<dbReference type="Pfam" id="PF00466">
    <property type="entry name" value="Ribosomal_L10"/>
    <property type="match status" value="1"/>
</dbReference>
<dbReference type="GO" id="GO:0006412">
    <property type="term" value="P:translation"/>
    <property type="evidence" value="ECO:0007669"/>
    <property type="project" value="UniProtKB-UniRule"/>
</dbReference>
<dbReference type="EMBL" id="CDMG01000006">
    <property type="protein sequence ID" value="CRF52570.1"/>
    <property type="molecule type" value="Genomic_DNA"/>
</dbReference>
<evidence type="ECO:0000256" key="2">
    <source>
        <dbReference type="ARBA" id="ARBA00008889"/>
    </source>
</evidence>
<dbReference type="GO" id="GO:0003735">
    <property type="term" value="F:structural constituent of ribosome"/>
    <property type="evidence" value="ECO:0007669"/>
    <property type="project" value="InterPro"/>
</dbReference>
<dbReference type="GO" id="GO:0070180">
    <property type="term" value="F:large ribosomal subunit rRNA binding"/>
    <property type="evidence" value="ECO:0007669"/>
    <property type="project" value="UniProtKB-UniRule"/>
</dbReference>
<dbReference type="STRING" id="1578720.HAL011_01740"/>
<proteinExistence type="inferred from homology"/>
<dbReference type="GO" id="GO:0015934">
    <property type="term" value="C:large ribosomal subunit"/>
    <property type="evidence" value="ECO:0007669"/>
    <property type="project" value="InterPro"/>
</dbReference>
<protein>
    <recommendedName>
        <fullName evidence="5 6">Large ribosomal subunit protein uL10</fullName>
    </recommendedName>
</protein>
<dbReference type="InterPro" id="IPR047865">
    <property type="entry name" value="Ribosomal_uL10_bac_type"/>
</dbReference>
<reference evidence="12 13" key="3">
    <citation type="submission" date="2014-12" db="EMBL/GenBank/DDBJ databases">
        <authorList>
            <person name="Jaenicke S."/>
        </authorList>
    </citation>
    <scope>NUCLEOTIDE SEQUENCE [LARGE SCALE GENOMIC DNA]</scope>
</reference>
<dbReference type="PANTHER" id="PTHR11560">
    <property type="entry name" value="39S RIBOSOMAL PROTEIN L10, MITOCHONDRIAL"/>
    <property type="match status" value="1"/>
</dbReference>
<dbReference type="NCBIfam" id="NF000955">
    <property type="entry name" value="PRK00099.1-1"/>
    <property type="match status" value="1"/>
</dbReference>
<keyword evidence="6" id="KW-0699">rRNA-binding</keyword>
<comment type="function">
    <text evidence="1 6">Forms part of the ribosomal stalk, playing a central role in the interaction of the ribosome with GTP-bound translation factors.</text>
</comment>
<keyword evidence="4 6" id="KW-0687">Ribonucleoprotein</keyword>
<name>A0A0K2XFA3_9HELI</name>
<evidence type="ECO:0000256" key="5">
    <source>
        <dbReference type="ARBA" id="ARBA00035202"/>
    </source>
</evidence>
<evidence type="ECO:0000313" key="10">
    <source>
        <dbReference type="EMBL" id="CRF52570.1"/>
    </source>
</evidence>
<accession>A0A0K2XFA3</accession>
<evidence type="ECO:0000313" key="14">
    <source>
        <dbReference type="Proteomes" id="UP000045175"/>
    </source>
</evidence>
<dbReference type="EMBL" id="CDMH01000068">
    <property type="protein sequence ID" value="CRF43389.1"/>
    <property type="molecule type" value="Genomic_DNA"/>
</dbReference>
<dbReference type="RefSeq" id="WP_053941949.1">
    <property type="nucleotide sequence ID" value="NZ_BSCV01000020.1"/>
</dbReference>
<evidence type="ECO:0000256" key="4">
    <source>
        <dbReference type="ARBA" id="ARBA00023274"/>
    </source>
</evidence>
<evidence type="ECO:0000313" key="9">
    <source>
        <dbReference type="EMBL" id="CRF43942.1"/>
    </source>
</evidence>